<evidence type="ECO:0000256" key="2">
    <source>
        <dbReference type="SAM" id="SignalP"/>
    </source>
</evidence>
<evidence type="ECO:0000313" key="4">
    <source>
        <dbReference type="Proteomes" id="UP001589654"/>
    </source>
</evidence>
<dbReference type="Pfam" id="PF07610">
    <property type="entry name" value="DUF1573"/>
    <property type="match status" value="1"/>
</dbReference>
<dbReference type="InterPro" id="IPR013783">
    <property type="entry name" value="Ig-like_fold"/>
</dbReference>
<comment type="caution">
    <text evidence="3">The sequence shown here is derived from an EMBL/GenBank/DDBJ whole genome shotgun (WGS) entry which is preliminary data.</text>
</comment>
<feature type="signal peptide" evidence="2">
    <location>
        <begin position="1"/>
        <end position="19"/>
    </location>
</feature>
<gene>
    <name evidence="3" type="ORF">ACFFUR_09180</name>
</gene>
<keyword evidence="4" id="KW-1185">Reference proteome</keyword>
<dbReference type="PROSITE" id="PS51257">
    <property type="entry name" value="PROKAR_LIPOPROTEIN"/>
    <property type="match status" value="1"/>
</dbReference>
<feature type="compositionally biased region" description="Low complexity" evidence="1">
    <location>
        <begin position="160"/>
        <end position="170"/>
    </location>
</feature>
<dbReference type="RefSeq" id="WP_290247060.1">
    <property type="nucleotide sequence ID" value="NZ_JAUFQT010000001.1"/>
</dbReference>
<evidence type="ECO:0000256" key="1">
    <source>
        <dbReference type="SAM" id="MobiDB-lite"/>
    </source>
</evidence>
<dbReference type="Proteomes" id="UP001589654">
    <property type="component" value="Unassembled WGS sequence"/>
</dbReference>
<keyword evidence="2" id="KW-0732">Signal</keyword>
<organism evidence="3 4">
    <name type="scientific">Echinicola jeungdonensis</name>
    <dbReference type="NCBI Taxonomy" id="709343"/>
    <lineage>
        <taxon>Bacteria</taxon>
        <taxon>Pseudomonadati</taxon>
        <taxon>Bacteroidota</taxon>
        <taxon>Cytophagia</taxon>
        <taxon>Cytophagales</taxon>
        <taxon>Cyclobacteriaceae</taxon>
        <taxon>Echinicola</taxon>
    </lineage>
</organism>
<evidence type="ECO:0000313" key="3">
    <source>
        <dbReference type="EMBL" id="MFB9211979.1"/>
    </source>
</evidence>
<protein>
    <submittedName>
        <fullName evidence="3">DUF1573 domain-containing protein</fullName>
    </submittedName>
</protein>
<dbReference type="Gene3D" id="2.60.40.10">
    <property type="entry name" value="Immunoglobulins"/>
    <property type="match status" value="1"/>
</dbReference>
<dbReference type="PANTHER" id="PTHR37833:SF1">
    <property type="entry name" value="SIGNAL PEPTIDE PROTEIN"/>
    <property type="match status" value="1"/>
</dbReference>
<dbReference type="InterPro" id="IPR011467">
    <property type="entry name" value="DUF1573"/>
</dbReference>
<dbReference type="EMBL" id="JBHMEW010000056">
    <property type="protein sequence ID" value="MFB9211979.1"/>
    <property type="molecule type" value="Genomic_DNA"/>
</dbReference>
<feature type="chain" id="PRO_5045925948" evidence="2">
    <location>
        <begin position="20"/>
        <end position="178"/>
    </location>
</feature>
<dbReference type="PANTHER" id="PTHR37833">
    <property type="entry name" value="LIPOPROTEIN-RELATED"/>
    <property type="match status" value="1"/>
</dbReference>
<sequence length="178" mass="19344">MKYLSLPAIILAGSLFVMGCDNSKNKEKIEELEKKITQLEESQKSQPVNVQSAKKIDPANLGEFKFEETVFDFGTISQGDKIQHNFKFKNIGEAPLVISNIQASCGCTTPDWSKEPVAPGEEGYVKVSFNSASKSGAQSPMVTITANTSPSITRLRLKGNVNTNTKTNTTSVEGPVKK</sequence>
<proteinExistence type="predicted"/>
<name>A0ABV5J7P0_9BACT</name>
<reference evidence="3 4" key="1">
    <citation type="submission" date="2024-09" db="EMBL/GenBank/DDBJ databases">
        <authorList>
            <person name="Sun Q."/>
            <person name="Mori K."/>
        </authorList>
    </citation>
    <scope>NUCLEOTIDE SEQUENCE [LARGE SCALE GENOMIC DNA]</scope>
    <source>
        <strain evidence="3 4">CECT 7682</strain>
    </source>
</reference>
<feature type="region of interest" description="Disordered" evidence="1">
    <location>
        <begin position="158"/>
        <end position="178"/>
    </location>
</feature>
<accession>A0ABV5J7P0</accession>